<dbReference type="PANTHER" id="PTHR36478:SF10">
    <property type="entry name" value="ELYS-LIKE DOMAIN-CONTAINING PROTEIN"/>
    <property type="match status" value="1"/>
</dbReference>
<reference evidence="2" key="1">
    <citation type="journal article" date="2019" name="Nat. Commun.">
        <title>The genome of broomcorn millet.</title>
        <authorList>
            <person name="Zou C."/>
            <person name="Miki D."/>
            <person name="Li D."/>
            <person name="Tang Q."/>
            <person name="Xiao L."/>
            <person name="Rajput S."/>
            <person name="Deng P."/>
            <person name="Jia W."/>
            <person name="Huang R."/>
            <person name="Zhang M."/>
            <person name="Sun Y."/>
            <person name="Hu J."/>
            <person name="Fu X."/>
            <person name="Schnable P.S."/>
            <person name="Li F."/>
            <person name="Zhang H."/>
            <person name="Feng B."/>
            <person name="Zhu X."/>
            <person name="Liu R."/>
            <person name="Schnable J.C."/>
            <person name="Zhu J.-K."/>
            <person name="Zhang H."/>
        </authorList>
    </citation>
    <scope>NUCLEOTIDE SEQUENCE [LARGE SCALE GENOMIC DNA]</scope>
</reference>
<protein>
    <submittedName>
        <fullName evidence="1">Uncharacterized protein</fullName>
    </submittedName>
</protein>
<dbReference type="Proteomes" id="UP000275267">
    <property type="component" value="Unassembled WGS sequence"/>
</dbReference>
<evidence type="ECO:0000313" key="2">
    <source>
        <dbReference type="Proteomes" id="UP000275267"/>
    </source>
</evidence>
<sequence>MEGVTVAPVLQTTFGSLTCPAINPGMPSMAATQGSSLTSHVPTSSAPFLGTMCTPVPQTVSGSLTSYNGNSGIGSMANAGAIAAPISRTMFGSLARPAINPGMLSVANAGKLGSHVPTPGAPLLGNTCPPMLQTVFGNLATASDYGNSGAGLIANSGPLAPVSQTMNLTNHAESSGAIAAPVLQTMSCSLARPINPGMPLVANAVTNAGKLASHMPTPGAPFLGNMGASLSQTGFGSLTSHCENSGIALIANTGATVSPVSQTTNLTSHLEALVLLLLQSHRIFLVP</sequence>
<keyword evidence="2" id="KW-1185">Reference proteome</keyword>
<comment type="caution">
    <text evidence="1">The sequence shown here is derived from an EMBL/GenBank/DDBJ whole genome shotgun (WGS) entry which is preliminary data.</text>
</comment>
<dbReference type="OrthoDB" id="10612027at2759"/>
<organism evidence="1 2">
    <name type="scientific">Panicum miliaceum</name>
    <name type="common">Proso millet</name>
    <name type="synonym">Broomcorn millet</name>
    <dbReference type="NCBI Taxonomy" id="4540"/>
    <lineage>
        <taxon>Eukaryota</taxon>
        <taxon>Viridiplantae</taxon>
        <taxon>Streptophyta</taxon>
        <taxon>Embryophyta</taxon>
        <taxon>Tracheophyta</taxon>
        <taxon>Spermatophyta</taxon>
        <taxon>Magnoliopsida</taxon>
        <taxon>Liliopsida</taxon>
        <taxon>Poales</taxon>
        <taxon>Poaceae</taxon>
        <taxon>PACMAD clade</taxon>
        <taxon>Panicoideae</taxon>
        <taxon>Panicodae</taxon>
        <taxon>Paniceae</taxon>
        <taxon>Panicinae</taxon>
        <taxon>Panicum</taxon>
        <taxon>Panicum sect. Panicum</taxon>
    </lineage>
</organism>
<gene>
    <name evidence="1" type="ORF">C2845_PM16G13160</name>
</gene>
<dbReference type="PANTHER" id="PTHR36478">
    <property type="entry name" value="OS04G0614237 PROTEIN-RELATED"/>
    <property type="match status" value="1"/>
</dbReference>
<dbReference type="AlphaFoldDB" id="A0A3L6PTH0"/>
<proteinExistence type="predicted"/>
<name>A0A3L6PTH0_PANMI</name>
<accession>A0A3L6PTH0</accession>
<dbReference type="EMBL" id="PQIB02000015">
    <property type="protein sequence ID" value="RLM64897.1"/>
    <property type="molecule type" value="Genomic_DNA"/>
</dbReference>
<evidence type="ECO:0000313" key="1">
    <source>
        <dbReference type="EMBL" id="RLM64897.1"/>
    </source>
</evidence>